<evidence type="ECO:0000313" key="1">
    <source>
        <dbReference type="EMBL" id="AQG78515.1"/>
    </source>
</evidence>
<protein>
    <recommendedName>
        <fullName evidence="3">DUF4783 domain-containing protein</fullName>
    </recommendedName>
</protein>
<dbReference type="EMBL" id="CP014263">
    <property type="protein sequence ID" value="AQG78515.1"/>
    <property type="molecule type" value="Genomic_DNA"/>
</dbReference>
<dbReference type="Pfam" id="PF16022">
    <property type="entry name" value="DUF4783"/>
    <property type="match status" value="1"/>
</dbReference>
<dbReference type="AlphaFoldDB" id="A0A1P9WT00"/>
<keyword evidence="2" id="KW-1185">Reference proteome</keyword>
<proteinExistence type="predicted"/>
<dbReference type="Gene3D" id="3.10.450.50">
    <property type="match status" value="1"/>
</dbReference>
<dbReference type="STRING" id="1178516.AWR27_03655"/>
<evidence type="ECO:0008006" key="3">
    <source>
        <dbReference type="Google" id="ProtNLM"/>
    </source>
</evidence>
<organism evidence="1 2">
    <name type="scientific">Spirosoma montaniterrae</name>
    <dbReference type="NCBI Taxonomy" id="1178516"/>
    <lineage>
        <taxon>Bacteria</taxon>
        <taxon>Pseudomonadati</taxon>
        <taxon>Bacteroidota</taxon>
        <taxon>Cytophagia</taxon>
        <taxon>Cytophagales</taxon>
        <taxon>Cytophagaceae</taxon>
        <taxon>Spirosoma</taxon>
    </lineage>
</organism>
<dbReference type="Proteomes" id="UP000187941">
    <property type="component" value="Chromosome"/>
</dbReference>
<dbReference type="RefSeq" id="WP_077129954.1">
    <property type="nucleotide sequence ID" value="NZ_CP014263.1"/>
</dbReference>
<evidence type="ECO:0000313" key="2">
    <source>
        <dbReference type="Proteomes" id="UP000187941"/>
    </source>
</evidence>
<gene>
    <name evidence="1" type="ORF">AWR27_03655</name>
</gene>
<dbReference type="OrthoDB" id="1524766at2"/>
<name>A0A1P9WT00_9BACT</name>
<accession>A0A1P9WT00</accession>
<dbReference type="KEGG" id="smon:AWR27_03655"/>
<reference evidence="1 2" key="1">
    <citation type="submission" date="2016-01" db="EMBL/GenBank/DDBJ databases">
        <authorList>
            <person name="Oliw E.H."/>
        </authorList>
    </citation>
    <scope>NUCLEOTIDE SEQUENCE [LARGE SCALE GENOMIC DNA]</scope>
    <source>
        <strain evidence="1 2">DY10</strain>
    </source>
</reference>
<dbReference type="InterPro" id="IPR031977">
    <property type="entry name" value="DUF4783"/>
</dbReference>
<sequence>MVFPLNFLFVLFIWLTPTKPVSDATIRQVVRTALRTGDAGQLSAQFARTIELVIDAEKVEFSSIQATHAKLILRSFFRKYPPHSFNFVYQGASDRLRYSTGTYETNGQTFTVYILFRQSANRQFTINSLHFRRES</sequence>